<dbReference type="EMBL" id="JYLN01000009">
    <property type="protein sequence ID" value="KRP69959.1"/>
    <property type="molecule type" value="Genomic_DNA"/>
</dbReference>
<dbReference type="RefSeq" id="WP_057703929.1">
    <property type="nucleotide sequence ID" value="NZ_JYLN01000009.1"/>
</dbReference>
<gene>
    <name evidence="1" type="ORF">TX23_21570</name>
</gene>
<dbReference type="Proteomes" id="UP000050852">
    <property type="component" value="Unassembled WGS sequence"/>
</dbReference>
<dbReference type="AlphaFoldDB" id="A0A0R3A9S2"/>
<proteinExistence type="predicted"/>
<evidence type="ECO:0000313" key="2">
    <source>
        <dbReference type="Proteomes" id="UP000050852"/>
    </source>
</evidence>
<dbReference type="PATRIC" id="fig|1615673.3.peg.5450"/>
<evidence type="ECO:0000313" key="1">
    <source>
        <dbReference type="EMBL" id="KRP69959.1"/>
    </source>
</evidence>
<sequence>MTTKASVINQQAFENLAAKINKGHSGSVKAETLNGDLLKIKGVFKNGMSGRMDGETPVA</sequence>
<name>A0A0R3A9S2_9PSED</name>
<comment type="caution">
    <text evidence="1">The sequence shown here is derived from an EMBL/GenBank/DDBJ whole genome shotgun (WGS) entry which is preliminary data.</text>
</comment>
<organism evidence="1 2">
    <name type="scientific">Pseudomonas paralactis</name>
    <dbReference type="NCBI Taxonomy" id="1615673"/>
    <lineage>
        <taxon>Bacteria</taxon>
        <taxon>Pseudomonadati</taxon>
        <taxon>Pseudomonadota</taxon>
        <taxon>Gammaproteobacteria</taxon>
        <taxon>Pseudomonadales</taxon>
        <taxon>Pseudomonadaceae</taxon>
        <taxon>Pseudomonas</taxon>
    </lineage>
</organism>
<protein>
    <submittedName>
        <fullName evidence="1">Uncharacterized protein</fullName>
    </submittedName>
</protein>
<reference evidence="1 2" key="1">
    <citation type="submission" date="2015-02" db="EMBL/GenBank/DDBJ databases">
        <title>Two Pseudomonas sp. nov., isolated from raw milk.</title>
        <authorList>
            <person name="Wenning M."/>
            <person name="von Neubeck M."/>
            <person name="Huptas C."/>
            <person name="Scherer S."/>
        </authorList>
    </citation>
    <scope>NUCLEOTIDE SEQUENCE [LARGE SCALE GENOMIC DNA]</scope>
    <source>
        <strain evidence="1 2">DSM 29164</strain>
    </source>
</reference>
<accession>A0A0R3A9S2</accession>